<evidence type="ECO:0000313" key="2">
    <source>
        <dbReference type="EMBL" id="SBV33309.1"/>
    </source>
</evidence>
<dbReference type="RefSeq" id="WP_295319114.1">
    <property type="nucleotide sequence ID" value="NZ_LT598653.1"/>
</dbReference>
<gene>
    <name evidence="2" type="ORF">SPPYR_2189</name>
</gene>
<dbReference type="KEGG" id="sphu:SPPYR_2189"/>
<organism evidence="2">
    <name type="scientific">uncultured Sphingopyxis sp</name>
    <dbReference type="NCBI Taxonomy" id="310581"/>
    <lineage>
        <taxon>Bacteria</taxon>
        <taxon>Pseudomonadati</taxon>
        <taxon>Pseudomonadota</taxon>
        <taxon>Alphaproteobacteria</taxon>
        <taxon>Sphingomonadales</taxon>
        <taxon>Sphingomonadaceae</taxon>
        <taxon>Sphingopyxis</taxon>
        <taxon>environmental samples</taxon>
    </lineage>
</organism>
<dbReference type="AlphaFoldDB" id="A0A1Y5PTI7"/>
<dbReference type="InterPro" id="IPR030972">
    <property type="entry name" value="UrcA_uranyl"/>
</dbReference>
<proteinExistence type="predicted"/>
<dbReference type="NCBIfam" id="TIGR04433">
    <property type="entry name" value="UrcA_uranyl"/>
    <property type="match status" value="1"/>
</dbReference>
<accession>A0A1Y5PTI7</accession>
<name>A0A1Y5PTI7_9SPHN</name>
<keyword evidence="1" id="KW-0732">Signal</keyword>
<feature type="chain" id="PRO_5012712197" description="UrcA family protein" evidence="1">
    <location>
        <begin position="25"/>
        <end position="112"/>
    </location>
</feature>
<dbReference type="EMBL" id="LT598653">
    <property type="protein sequence ID" value="SBV33309.1"/>
    <property type="molecule type" value="Genomic_DNA"/>
</dbReference>
<reference evidence="2" key="1">
    <citation type="submission" date="2016-03" db="EMBL/GenBank/DDBJ databases">
        <authorList>
            <person name="Ploux O."/>
        </authorList>
    </citation>
    <scope>NUCLEOTIDE SEQUENCE</scope>
    <source>
        <strain evidence="2">UC10</strain>
    </source>
</reference>
<feature type="signal peptide" evidence="1">
    <location>
        <begin position="1"/>
        <end position="24"/>
    </location>
</feature>
<sequence>MAKFSLMLLAVPLATAGIAAPAFAEDDVRSVTVSYDDLNLSSERGRERLTTRVKMAVRKVCGVPGRATLRERAAENACKAHAMRDAETKLAALFNGGGTRLADQGPVVVSAP</sequence>
<evidence type="ECO:0000256" key="1">
    <source>
        <dbReference type="SAM" id="SignalP"/>
    </source>
</evidence>
<protein>
    <recommendedName>
        <fullName evidence="3">UrcA family protein</fullName>
    </recommendedName>
</protein>
<evidence type="ECO:0008006" key="3">
    <source>
        <dbReference type="Google" id="ProtNLM"/>
    </source>
</evidence>